<protein>
    <submittedName>
        <fullName evidence="1">Uncharacterized protein</fullName>
    </submittedName>
</protein>
<accession>A0A7G9A2G8</accession>
<sequence length="94" mass="11071">MNATELAHWRYRLKALPADIVSTTETLRRVSSLLTEFRHAPSSESPERRELREEALAHWVGEHDEVNAQLKFERWLLEEAKYMAELGAIQRRLQ</sequence>
<organism evidence="1 2">
    <name type="scientific">Mycobacterium phage Estes</name>
    <dbReference type="NCBI Taxonomy" id="2759459"/>
    <lineage>
        <taxon>Viruses</taxon>
        <taxon>Duplodnaviria</taxon>
        <taxon>Heunggongvirae</taxon>
        <taxon>Uroviricota</taxon>
        <taxon>Caudoviricetes</taxon>
        <taxon>Vilmaviridae</taxon>
        <taxon>Mclasvirinae</taxon>
        <taxon>Reyvirus</taxon>
        <taxon>Reyvirus estes</taxon>
    </lineage>
</organism>
<name>A0A7G9A2G8_9CAUD</name>
<evidence type="ECO:0000313" key="2">
    <source>
        <dbReference type="Proteomes" id="UP000516127"/>
    </source>
</evidence>
<dbReference type="EMBL" id="MT657341">
    <property type="protein sequence ID" value="QNL30807.1"/>
    <property type="molecule type" value="Genomic_DNA"/>
</dbReference>
<proteinExistence type="predicted"/>
<dbReference type="KEGG" id="vg:63210491"/>
<evidence type="ECO:0000313" key="1">
    <source>
        <dbReference type="EMBL" id="QNL30807.1"/>
    </source>
</evidence>
<keyword evidence="2" id="KW-1185">Reference proteome</keyword>
<dbReference type="RefSeq" id="YP_010013853.1">
    <property type="nucleotide sequence ID" value="NC_053514.1"/>
</dbReference>
<dbReference type="Proteomes" id="UP000516127">
    <property type="component" value="Genome"/>
</dbReference>
<dbReference type="GeneID" id="63210491"/>
<reference evidence="1 2" key="1">
    <citation type="submission" date="2020-06" db="EMBL/GenBank/DDBJ databases">
        <authorList>
            <person name="Allen T."/>
            <person name="Groscost A."/>
            <person name="Boice M."/>
            <person name="Bramwell-Butcher J."/>
            <person name="Davis-Nicholson M."/>
            <person name="Dedinsky M."/>
            <person name="DeKlotz J."/>
            <person name="Gardner J."/>
            <person name="Grosser P."/>
            <person name="Husler K."/>
            <person name="Lau J.R."/>
            <person name="Monlux M."/>
            <person name="Schlesinger M.K."/>
            <person name="Scholes A."/>
            <person name="Waughman L."/>
            <person name="Poxleitner M.K."/>
            <person name="Anders K.R."/>
            <person name="Garlena R.A."/>
            <person name="Russell D.A."/>
            <person name="Pope W.H."/>
            <person name="Jacobs-Sera D."/>
            <person name="Hatfull G.F."/>
        </authorList>
    </citation>
    <scope>NUCLEOTIDE SEQUENCE [LARGE SCALE GENOMIC DNA]</scope>
</reference>
<gene>
    <name evidence="1" type="primary">98</name>
    <name evidence="1" type="ORF">SEA_ESTES_98</name>
</gene>